<comment type="similarity">
    <text evidence="3">Belongs to the Integrator subunit 7 family.</text>
</comment>
<dbReference type="EMBL" id="LR902417">
    <property type="protein sequence ID" value="CAD7250512.1"/>
    <property type="molecule type" value="Genomic_DNA"/>
</dbReference>
<dbReference type="GO" id="GO:0034472">
    <property type="term" value="P:snRNA 3'-end processing"/>
    <property type="evidence" value="ECO:0007669"/>
    <property type="project" value="TreeGrafter"/>
</dbReference>
<dbReference type="InterPro" id="IPR016024">
    <property type="entry name" value="ARM-type_fold"/>
</dbReference>
<gene>
    <name evidence="8" type="ORF">DSTB1V02_LOCUS10285</name>
</gene>
<sequence>MYTNDEMDVGVQVARALTLRTLGSIAVVIPEHKASHHAVRNGLDSHDAVELQAAIMASTQLAKYSKTFATNICEKISEMMSGLAHPIVIKLKLLPIFEHMHHDAQTASTVRKLCMDLLPSYPAQEFVLVTLHTLTKLASATLIDIPEQVSVLIEYLENDPQKVVQRQTLEDLHLLAVKAPHLWSKGNLNAVVGFALRTPHQRLKVQALKLLIVLSNSPAVQHLVQDENLMQLALSSSHDASMSIAAHGVHLLTNMALYCHKEGVGIRMVSDLGQEVMNAVVTLVTLTVMNRDFPMDRRIFHSLVSLAKGIPSLCPLLLSSLTPLVTSTPCQRVGVLLEALCEVSSKVSLEHREILISGIMELLQELPNLDPPMDHQVVVKCCTLMLQCEPRKQLPKLREAFEDVLCLLDHWSLYQIARQAARYREVGIGKKIVEKLREEVSSEHLYFWLHGLARMLKAEECLLTHSLDEAIVYHLDALTSIKRELTDSIEVTDIGFTRLSYITSNKESGGKRECWERDNGMIAEVLLAEADVALIMWGIIRMVGGAAWDDLPLIIWKHSLGFPFPTSMHLI</sequence>
<dbReference type="InterPro" id="IPR056516">
    <property type="entry name" value="INTS7_N"/>
</dbReference>
<accession>A0A7R9FPR1</accession>
<keyword evidence="9" id="KW-1185">Reference proteome</keyword>
<comment type="subcellular location">
    <subcellularLocation>
        <location evidence="2">Cytoplasm</location>
    </subcellularLocation>
    <subcellularLocation>
        <location evidence="1">Nucleus</location>
    </subcellularLocation>
</comment>
<name>A0A7R9FPR1_9CRUS</name>
<proteinExistence type="inferred from homology"/>
<evidence type="ECO:0000313" key="8">
    <source>
        <dbReference type="EMBL" id="CAD7250512.1"/>
    </source>
</evidence>
<evidence type="ECO:0000256" key="4">
    <source>
        <dbReference type="ARBA" id="ARBA00022490"/>
    </source>
</evidence>
<dbReference type="PANTHER" id="PTHR13322">
    <property type="entry name" value="C1ORF73 PROTEIN"/>
    <property type="match status" value="1"/>
</dbReference>
<reference evidence="8" key="1">
    <citation type="submission" date="2020-11" db="EMBL/GenBank/DDBJ databases">
        <authorList>
            <person name="Tran Van P."/>
        </authorList>
    </citation>
    <scope>NUCLEOTIDE SEQUENCE</scope>
</reference>
<keyword evidence="5" id="KW-0539">Nucleus</keyword>
<evidence type="ECO:0000256" key="2">
    <source>
        <dbReference type="ARBA" id="ARBA00004496"/>
    </source>
</evidence>
<evidence type="ECO:0000313" key="9">
    <source>
        <dbReference type="Proteomes" id="UP000677054"/>
    </source>
</evidence>
<dbReference type="Pfam" id="PF24436">
    <property type="entry name" value="INTS7_N"/>
    <property type="match status" value="1"/>
</dbReference>
<evidence type="ECO:0000256" key="3">
    <source>
        <dbReference type="ARBA" id="ARBA00008565"/>
    </source>
</evidence>
<dbReference type="GO" id="GO:0032039">
    <property type="term" value="C:integrator complex"/>
    <property type="evidence" value="ECO:0007669"/>
    <property type="project" value="InterPro"/>
</dbReference>
<dbReference type="InterPro" id="IPR056517">
    <property type="entry name" value="INTS7_HB"/>
</dbReference>
<dbReference type="EMBL" id="CAJPEV010002900">
    <property type="protein sequence ID" value="CAG0898368.1"/>
    <property type="molecule type" value="Genomic_DNA"/>
</dbReference>
<protein>
    <submittedName>
        <fullName evidence="8">Uncharacterized protein</fullName>
    </submittedName>
</protein>
<feature type="domain" description="Integrator complex subunit 7 N-terminal" evidence="6">
    <location>
        <begin position="13"/>
        <end position="423"/>
    </location>
</feature>
<dbReference type="SUPFAM" id="SSF48371">
    <property type="entry name" value="ARM repeat"/>
    <property type="match status" value="1"/>
</dbReference>
<dbReference type="PANTHER" id="PTHR13322:SF2">
    <property type="entry name" value="INTEGRATOR COMPLEX SUBUNIT 7"/>
    <property type="match status" value="1"/>
</dbReference>
<dbReference type="AlphaFoldDB" id="A0A7R9FPR1"/>
<evidence type="ECO:0000256" key="5">
    <source>
        <dbReference type="ARBA" id="ARBA00023242"/>
    </source>
</evidence>
<keyword evidence="4" id="KW-0963">Cytoplasm</keyword>
<organism evidence="8">
    <name type="scientific">Darwinula stevensoni</name>
    <dbReference type="NCBI Taxonomy" id="69355"/>
    <lineage>
        <taxon>Eukaryota</taxon>
        <taxon>Metazoa</taxon>
        <taxon>Ecdysozoa</taxon>
        <taxon>Arthropoda</taxon>
        <taxon>Crustacea</taxon>
        <taxon>Oligostraca</taxon>
        <taxon>Ostracoda</taxon>
        <taxon>Podocopa</taxon>
        <taxon>Podocopida</taxon>
        <taxon>Darwinulocopina</taxon>
        <taxon>Darwinuloidea</taxon>
        <taxon>Darwinulidae</taxon>
        <taxon>Darwinula</taxon>
    </lineage>
</organism>
<dbReference type="Proteomes" id="UP000677054">
    <property type="component" value="Unassembled WGS sequence"/>
</dbReference>
<evidence type="ECO:0000259" key="6">
    <source>
        <dbReference type="Pfam" id="PF24436"/>
    </source>
</evidence>
<dbReference type="OrthoDB" id="6349772at2759"/>
<dbReference type="InterPro" id="IPR033060">
    <property type="entry name" value="INTS7"/>
</dbReference>
<evidence type="ECO:0000259" key="7">
    <source>
        <dbReference type="Pfam" id="PF24437"/>
    </source>
</evidence>
<feature type="domain" description="Integrator complex subunit 7 helical bundle" evidence="7">
    <location>
        <begin position="428"/>
        <end position="468"/>
    </location>
</feature>
<dbReference type="GO" id="GO:0005737">
    <property type="term" value="C:cytoplasm"/>
    <property type="evidence" value="ECO:0007669"/>
    <property type="project" value="UniProtKB-SubCell"/>
</dbReference>
<evidence type="ECO:0000256" key="1">
    <source>
        <dbReference type="ARBA" id="ARBA00004123"/>
    </source>
</evidence>
<dbReference type="Pfam" id="PF24437">
    <property type="entry name" value="INTS7_HB"/>
    <property type="match status" value="1"/>
</dbReference>